<evidence type="ECO:0000313" key="1">
    <source>
        <dbReference type="EMBL" id="KZP24761.1"/>
    </source>
</evidence>
<evidence type="ECO:0000313" key="2">
    <source>
        <dbReference type="Proteomes" id="UP000076532"/>
    </source>
</evidence>
<dbReference type="EMBL" id="KV417524">
    <property type="protein sequence ID" value="KZP24761.1"/>
    <property type="molecule type" value="Genomic_DNA"/>
</dbReference>
<sequence length="150" mass="16278">MGPTLQLALSCLKPNRKRAPILRAALILCLSMLMRAGRVAHAIPNRCSKAAMTSRGSEPVRRGSSSTSSSSCLPLLRCLHDRCWRSSSRDNPCGRACAREPLSPTRPSWPGRRRRGACRCCSPPRALLASVSQPLRGPKYSANVSLISLV</sequence>
<dbReference type="Proteomes" id="UP000076532">
    <property type="component" value="Unassembled WGS sequence"/>
</dbReference>
<accession>A0A166N8P6</accession>
<dbReference type="AlphaFoldDB" id="A0A166N8P6"/>
<reference evidence="1 2" key="1">
    <citation type="journal article" date="2016" name="Mol. Biol. Evol.">
        <title>Comparative Genomics of Early-Diverging Mushroom-Forming Fungi Provides Insights into the Origins of Lignocellulose Decay Capabilities.</title>
        <authorList>
            <person name="Nagy L.G."/>
            <person name="Riley R."/>
            <person name="Tritt A."/>
            <person name="Adam C."/>
            <person name="Daum C."/>
            <person name="Floudas D."/>
            <person name="Sun H."/>
            <person name="Yadav J.S."/>
            <person name="Pangilinan J."/>
            <person name="Larsson K.H."/>
            <person name="Matsuura K."/>
            <person name="Barry K."/>
            <person name="Labutti K."/>
            <person name="Kuo R."/>
            <person name="Ohm R.A."/>
            <person name="Bhattacharya S.S."/>
            <person name="Shirouzu T."/>
            <person name="Yoshinaga Y."/>
            <person name="Martin F.M."/>
            <person name="Grigoriev I.V."/>
            <person name="Hibbett D.S."/>
        </authorList>
    </citation>
    <scope>NUCLEOTIDE SEQUENCE [LARGE SCALE GENOMIC DNA]</scope>
    <source>
        <strain evidence="1 2">CBS 109695</strain>
    </source>
</reference>
<gene>
    <name evidence="1" type="ORF">FIBSPDRAFT_406300</name>
</gene>
<keyword evidence="2" id="KW-1185">Reference proteome</keyword>
<protein>
    <submittedName>
        <fullName evidence="1">Uncharacterized protein</fullName>
    </submittedName>
</protein>
<proteinExistence type="predicted"/>
<name>A0A166N8P6_9AGAM</name>
<organism evidence="1 2">
    <name type="scientific">Athelia psychrophila</name>
    <dbReference type="NCBI Taxonomy" id="1759441"/>
    <lineage>
        <taxon>Eukaryota</taxon>
        <taxon>Fungi</taxon>
        <taxon>Dikarya</taxon>
        <taxon>Basidiomycota</taxon>
        <taxon>Agaricomycotina</taxon>
        <taxon>Agaricomycetes</taxon>
        <taxon>Agaricomycetidae</taxon>
        <taxon>Atheliales</taxon>
        <taxon>Atheliaceae</taxon>
        <taxon>Athelia</taxon>
    </lineage>
</organism>